<feature type="region of interest" description="Disordered" evidence="1">
    <location>
        <begin position="189"/>
        <end position="214"/>
    </location>
</feature>
<comment type="caution">
    <text evidence="3">The sequence shown here is derived from an EMBL/GenBank/DDBJ whole genome shotgun (WGS) entry which is preliminary data.</text>
</comment>
<dbReference type="AlphaFoldDB" id="A0A8J2QHX5"/>
<evidence type="ECO:0000256" key="1">
    <source>
        <dbReference type="SAM" id="MobiDB-lite"/>
    </source>
</evidence>
<feature type="chain" id="PRO_5035202820" evidence="2">
    <location>
        <begin position="20"/>
        <end position="214"/>
    </location>
</feature>
<sequence>MKVKSFTIICIFLFRSAESQVMRPPVLVNNNIYLRPNSFMNRPTGALNPGQDINRKNWISSLPYHFPYNRFNERITPYNSALIQQINNEMINRLIAIRYRPYMSDLQADIRDKIILNETDMSNPDKCLKNQNVSEKAEGTQRPFKVYPNLQSIATTETQDSFPINQTIRYEKVYPPTNSHNEIFHNEEATPVDVQESPTNENNSEDIDIRGGFN</sequence>
<accession>A0A8J2QHX5</accession>
<keyword evidence="4" id="KW-1185">Reference proteome</keyword>
<evidence type="ECO:0000313" key="3">
    <source>
        <dbReference type="EMBL" id="CAG9563329.1"/>
    </source>
</evidence>
<proteinExistence type="predicted"/>
<organism evidence="3 4">
    <name type="scientific">Danaus chrysippus</name>
    <name type="common">African queen</name>
    <dbReference type="NCBI Taxonomy" id="151541"/>
    <lineage>
        <taxon>Eukaryota</taxon>
        <taxon>Metazoa</taxon>
        <taxon>Ecdysozoa</taxon>
        <taxon>Arthropoda</taxon>
        <taxon>Hexapoda</taxon>
        <taxon>Insecta</taxon>
        <taxon>Pterygota</taxon>
        <taxon>Neoptera</taxon>
        <taxon>Endopterygota</taxon>
        <taxon>Lepidoptera</taxon>
        <taxon>Glossata</taxon>
        <taxon>Ditrysia</taxon>
        <taxon>Papilionoidea</taxon>
        <taxon>Nymphalidae</taxon>
        <taxon>Danainae</taxon>
        <taxon>Danaini</taxon>
        <taxon>Danaina</taxon>
        <taxon>Danaus</taxon>
        <taxon>Anosia</taxon>
    </lineage>
</organism>
<reference evidence="3" key="1">
    <citation type="submission" date="2021-09" db="EMBL/GenBank/DDBJ databases">
        <authorList>
            <person name="Martin H S."/>
        </authorList>
    </citation>
    <scope>NUCLEOTIDE SEQUENCE</scope>
</reference>
<keyword evidence="2" id="KW-0732">Signal</keyword>
<feature type="signal peptide" evidence="2">
    <location>
        <begin position="1"/>
        <end position="19"/>
    </location>
</feature>
<gene>
    <name evidence="3" type="ORF">DCHRY22_LOCUS4485</name>
</gene>
<name>A0A8J2QHX5_9NEOP</name>
<dbReference type="Proteomes" id="UP000789524">
    <property type="component" value="Unassembled WGS sequence"/>
</dbReference>
<dbReference type="EMBL" id="CAKASE010000049">
    <property type="protein sequence ID" value="CAG9563329.1"/>
    <property type="molecule type" value="Genomic_DNA"/>
</dbReference>
<evidence type="ECO:0000313" key="4">
    <source>
        <dbReference type="Proteomes" id="UP000789524"/>
    </source>
</evidence>
<protein>
    <submittedName>
        <fullName evidence="3">(African queen) hypothetical protein</fullName>
    </submittedName>
</protein>
<evidence type="ECO:0000256" key="2">
    <source>
        <dbReference type="SAM" id="SignalP"/>
    </source>
</evidence>